<dbReference type="Gene3D" id="3.75.10.10">
    <property type="entry name" value="L-arginine/glycine Amidinotransferase, Chain A"/>
    <property type="match status" value="1"/>
</dbReference>
<evidence type="ECO:0000313" key="5">
    <source>
        <dbReference type="Proteomes" id="UP000648239"/>
    </source>
</evidence>
<dbReference type="PANTHER" id="PTHR12737">
    <property type="entry name" value="DIMETHYLARGININE DIMETHYLAMINOHYDROLASE"/>
    <property type="match status" value="1"/>
</dbReference>
<protein>
    <submittedName>
        <fullName evidence="4">Dimethylargininase</fullName>
    </submittedName>
</protein>
<dbReference type="AlphaFoldDB" id="A0A8J6XZA1"/>
<evidence type="ECO:0000256" key="1">
    <source>
        <dbReference type="ARBA" id="ARBA00008532"/>
    </source>
</evidence>
<feature type="active site" description="Nucleophile" evidence="3">
    <location>
        <position position="247"/>
    </location>
</feature>
<evidence type="ECO:0000256" key="3">
    <source>
        <dbReference type="PIRSR" id="PIRSR633199-1"/>
    </source>
</evidence>
<sequence>MLVAVTRKVSPAIARCELTHLKPSGIDPVLAASQHETYCRALAEAGCRIVSLPADPDLPDSVFVEDGAVVLDEIAVLTRPGAPSRRPEIPALRAELERYRPVVEINAPGTLDGGDVLQVGRRLWVGRSGRSNAGGIRQLGEFLEPFGYTVAPVSIRGCLHLKTAVTRVGPDTVLLNPDMVDPVCFDGLNILEVDRSEPMAANALLVGETVIYPEAFPATRRKMEQADIQVRTVPAGELAKAEGGVTCCSIVLR</sequence>
<accession>A0A8J6XZA1</accession>
<keyword evidence="2" id="KW-0378">Hydrolase</keyword>
<dbReference type="InterPro" id="IPR033199">
    <property type="entry name" value="DDAH-like"/>
</dbReference>
<dbReference type="GO" id="GO:0016597">
    <property type="term" value="F:amino acid binding"/>
    <property type="evidence" value="ECO:0007669"/>
    <property type="project" value="TreeGrafter"/>
</dbReference>
<organism evidence="4 5">
    <name type="scientific">Candidatus Polarisedimenticola svalbardensis</name>
    <dbReference type="NCBI Taxonomy" id="2886004"/>
    <lineage>
        <taxon>Bacteria</taxon>
        <taxon>Pseudomonadati</taxon>
        <taxon>Acidobacteriota</taxon>
        <taxon>Candidatus Polarisedimenticolia</taxon>
        <taxon>Candidatus Polarisedimenticolales</taxon>
        <taxon>Candidatus Polarisedimenticolaceae</taxon>
        <taxon>Candidatus Polarisedimenticola</taxon>
    </lineage>
</organism>
<dbReference type="SUPFAM" id="SSF55909">
    <property type="entry name" value="Pentein"/>
    <property type="match status" value="1"/>
</dbReference>
<dbReference type="EMBL" id="JACXWD010000023">
    <property type="protein sequence ID" value="MBD3868140.1"/>
    <property type="molecule type" value="Genomic_DNA"/>
</dbReference>
<dbReference type="GO" id="GO:0000052">
    <property type="term" value="P:citrulline metabolic process"/>
    <property type="evidence" value="ECO:0007669"/>
    <property type="project" value="TreeGrafter"/>
</dbReference>
<evidence type="ECO:0000313" key="4">
    <source>
        <dbReference type="EMBL" id="MBD3868140.1"/>
    </source>
</evidence>
<dbReference type="Proteomes" id="UP000648239">
    <property type="component" value="Unassembled WGS sequence"/>
</dbReference>
<dbReference type="GO" id="GO:0045429">
    <property type="term" value="P:positive regulation of nitric oxide biosynthetic process"/>
    <property type="evidence" value="ECO:0007669"/>
    <property type="project" value="TreeGrafter"/>
</dbReference>
<reference evidence="4 5" key="1">
    <citation type="submission" date="2020-08" db="EMBL/GenBank/DDBJ databases">
        <title>Acidobacteriota in marine sediments use diverse sulfur dissimilation pathways.</title>
        <authorList>
            <person name="Wasmund K."/>
        </authorList>
    </citation>
    <scope>NUCLEOTIDE SEQUENCE [LARGE SCALE GENOMIC DNA]</scope>
    <source>
        <strain evidence="4">MAG AM4</strain>
    </source>
</reference>
<dbReference type="GO" id="GO:0016403">
    <property type="term" value="F:dimethylargininase activity"/>
    <property type="evidence" value="ECO:0007669"/>
    <property type="project" value="TreeGrafter"/>
</dbReference>
<dbReference type="GO" id="GO:0006525">
    <property type="term" value="P:arginine metabolic process"/>
    <property type="evidence" value="ECO:0007669"/>
    <property type="project" value="TreeGrafter"/>
</dbReference>
<comment type="caution">
    <text evidence="4">The sequence shown here is derived from an EMBL/GenBank/DDBJ whole genome shotgun (WGS) entry which is preliminary data.</text>
</comment>
<evidence type="ECO:0000256" key="2">
    <source>
        <dbReference type="ARBA" id="ARBA00022801"/>
    </source>
</evidence>
<name>A0A8J6XZA1_9BACT</name>
<feature type="active site" description="Proton donor" evidence="3">
    <location>
        <position position="160"/>
    </location>
</feature>
<comment type="similarity">
    <text evidence="1">Belongs to the DDAH family.</text>
</comment>
<proteinExistence type="inferred from homology"/>
<gene>
    <name evidence="4" type="ORF">IFK94_08440</name>
</gene>
<dbReference type="PANTHER" id="PTHR12737:SF9">
    <property type="entry name" value="DIMETHYLARGININASE"/>
    <property type="match status" value="1"/>
</dbReference>